<reference evidence="3" key="1">
    <citation type="submission" date="2014-12" db="EMBL/GenBank/DDBJ databases">
        <authorList>
            <person name="Smet A."/>
        </authorList>
    </citation>
    <scope>NUCLEOTIDE SEQUENCE [LARGE SCALE GENOMIC DNA]</scope>
</reference>
<dbReference type="AlphaFoldDB" id="A0A0K2XST7"/>
<gene>
    <name evidence="2" type="ORF">HHE01_14290</name>
</gene>
<dbReference type="InterPro" id="IPR002654">
    <property type="entry name" value="Glyco_trans_25"/>
</dbReference>
<keyword evidence="3" id="KW-1185">Reference proteome</keyword>
<evidence type="ECO:0000259" key="1">
    <source>
        <dbReference type="Pfam" id="PF01755"/>
    </source>
</evidence>
<keyword evidence="2" id="KW-0808">Transferase</keyword>
<sequence>MVILEDDACLEPRFSQSVLDCLNGPFDFVRLWALFGEKRPQYSEIGAHEGRKLVMPTKYEHLLLMHFYLTLFVPICSVAYYITPKAAKAFVSASLYFNQPVDIIVNQTYLHHIPALTYIPISVSLHPNSANSNVVTEPNTPAQLKRYPLKDRLLAKIRRERTFAHFAKLYAHLV</sequence>
<feature type="domain" description="Glycosyl transferase family 25" evidence="1">
    <location>
        <begin position="1"/>
        <end position="104"/>
    </location>
</feature>
<organism evidence="2 3">
    <name type="scientific">Helicobacter heilmannii</name>
    <dbReference type="NCBI Taxonomy" id="35817"/>
    <lineage>
        <taxon>Bacteria</taxon>
        <taxon>Pseudomonadati</taxon>
        <taxon>Campylobacterota</taxon>
        <taxon>Epsilonproteobacteria</taxon>
        <taxon>Campylobacterales</taxon>
        <taxon>Helicobacteraceae</taxon>
        <taxon>Helicobacter</taxon>
    </lineage>
</organism>
<dbReference type="EMBL" id="CDMK01000001">
    <property type="protein sequence ID" value="CRI33743.1"/>
    <property type="molecule type" value="Genomic_DNA"/>
</dbReference>
<name>A0A0K2XST7_HELHE</name>
<dbReference type="Pfam" id="PF01755">
    <property type="entry name" value="Glyco_transf_25"/>
    <property type="match status" value="1"/>
</dbReference>
<protein>
    <submittedName>
        <fullName evidence="2">Jhp0562-like glycosyltransferase</fullName>
    </submittedName>
</protein>
<dbReference type="GO" id="GO:0016740">
    <property type="term" value="F:transferase activity"/>
    <property type="evidence" value="ECO:0007669"/>
    <property type="project" value="UniProtKB-KW"/>
</dbReference>
<dbReference type="Proteomes" id="UP000046090">
    <property type="component" value="Unassembled WGS sequence"/>
</dbReference>
<evidence type="ECO:0000313" key="2">
    <source>
        <dbReference type="EMBL" id="CRI33743.1"/>
    </source>
</evidence>
<accession>A0A0K2XST7</accession>
<evidence type="ECO:0000313" key="3">
    <source>
        <dbReference type="Proteomes" id="UP000046090"/>
    </source>
</evidence>
<proteinExistence type="predicted"/>